<evidence type="ECO:0000256" key="3">
    <source>
        <dbReference type="ARBA" id="ARBA00022729"/>
    </source>
</evidence>
<organism evidence="7 8">
    <name type="scientific">Litoreibacter arenae DSM 19593</name>
    <dbReference type="NCBI Taxonomy" id="1123360"/>
    <lineage>
        <taxon>Bacteria</taxon>
        <taxon>Pseudomonadati</taxon>
        <taxon>Pseudomonadota</taxon>
        <taxon>Alphaproteobacteria</taxon>
        <taxon>Rhodobacterales</taxon>
        <taxon>Roseobacteraceae</taxon>
        <taxon>Litoreibacter</taxon>
    </lineage>
</organism>
<dbReference type="Gene3D" id="3.40.190.10">
    <property type="entry name" value="Periplasmic binding protein-like II"/>
    <property type="match status" value="2"/>
</dbReference>
<comment type="similarity">
    <text evidence="2 4">Belongs to the bacterial solute-binding protein 3 family.</text>
</comment>
<keyword evidence="5" id="KW-0812">Transmembrane</keyword>
<evidence type="ECO:0000313" key="7">
    <source>
        <dbReference type="EMBL" id="EPX81629.1"/>
    </source>
</evidence>
<dbReference type="AlphaFoldDB" id="S9S603"/>
<reference evidence="8" key="1">
    <citation type="journal article" date="2013" name="Stand. Genomic Sci.">
        <title>Genome sequence of the Litoreibacter arenae type strain (DSM 19593(T)), a member of the Roseobacter clade isolated from sea sand.</title>
        <authorList>
            <person name="Riedel T."/>
            <person name="Fiebig A."/>
            <person name="Petersen J."/>
            <person name="Gronow S."/>
            <person name="Kyrpides N.C."/>
            <person name="Goker M."/>
            <person name="Klenk H.P."/>
        </authorList>
    </citation>
    <scope>NUCLEOTIDE SEQUENCE [LARGE SCALE GENOMIC DNA]</scope>
    <source>
        <strain evidence="8">DSM 19593</strain>
    </source>
</reference>
<dbReference type="eggNOG" id="COG0834">
    <property type="taxonomic scope" value="Bacteria"/>
</dbReference>
<dbReference type="HOGENOM" id="CLU_019602_9_0_5"/>
<gene>
    <name evidence="7" type="ORF">thalar_00185</name>
</gene>
<dbReference type="EMBL" id="AONI01000005">
    <property type="protein sequence ID" value="EPX81629.1"/>
    <property type="molecule type" value="Genomic_DNA"/>
</dbReference>
<dbReference type="GO" id="GO:0030313">
    <property type="term" value="C:cell envelope"/>
    <property type="evidence" value="ECO:0007669"/>
    <property type="project" value="UniProtKB-SubCell"/>
</dbReference>
<evidence type="ECO:0000256" key="4">
    <source>
        <dbReference type="RuleBase" id="RU003744"/>
    </source>
</evidence>
<keyword evidence="5" id="KW-0472">Membrane</keyword>
<evidence type="ECO:0000256" key="5">
    <source>
        <dbReference type="SAM" id="Phobius"/>
    </source>
</evidence>
<feature type="transmembrane region" description="Helical" evidence="5">
    <location>
        <begin position="35"/>
        <end position="54"/>
    </location>
</feature>
<keyword evidence="3" id="KW-0732">Signal</keyword>
<comment type="subcellular location">
    <subcellularLocation>
        <location evidence="1">Cell envelope</location>
    </subcellularLocation>
</comment>
<sequence length="287" mass="31125">MASDRNFKSRSFVILQTQRQGHLSNTGETSKMKQFANALAALAFGAVMSTAAFAQSALNEILDGGVLKVGTTGDWNPMSVRDPATNSYKGYDIDIMTELAKDLGVEVEFVPTDWKTLVNGVSAGSYHMTGSASISPARMKVAGFSESYIAVEIFPFTLKENADKFDGYESINKPEVTVATTLGTTFEGLAREWFPNATIKVVEAPARGYQEVIAGRADVFITSNIEGSTLDDKFPVVRVPGTEPRAPSPIAMLLPQGDQIWINYVNNWIKVKQAGGFFETTAANWGL</sequence>
<dbReference type="EC" id="4.2.1.91" evidence="7"/>
<proteinExistence type="inferred from homology"/>
<dbReference type="GO" id="GO:0047769">
    <property type="term" value="F:arogenate dehydratase activity"/>
    <property type="evidence" value="ECO:0007669"/>
    <property type="project" value="UniProtKB-EC"/>
</dbReference>
<dbReference type="PROSITE" id="PS01039">
    <property type="entry name" value="SBP_BACTERIAL_3"/>
    <property type="match status" value="1"/>
</dbReference>
<dbReference type="InterPro" id="IPR018313">
    <property type="entry name" value="SBP_3_CS"/>
</dbReference>
<evidence type="ECO:0000313" key="8">
    <source>
        <dbReference type="Proteomes" id="UP000015351"/>
    </source>
</evidence>
<dbReference type="SUPFAM" id="SSF53850">
    <property type="entry name" value="Periplasmic binding protein-like II"/>
    <property type="match status" value="1"/>
</dbReference>
<keyword evidence="7" id="KW-0456">Lyase</keyword>
<dbReference type="GO" id="GO:0004664">
    <property type="term" value="F:prephenate dehydratase activity"/>
    <property type="evidence" value="ECO:0007669"/>
    <property type="project" value="UniProtKB-EC"/>
</dbReference>
<dbReference type="PATRIC" id="fig|1123360.3.peg.184"/>
<dbReference type="Proteomes" id="UP000015351">
    <property type="component" value="Unassembled WGS sequence"/>
</dbReference>
<dbReference type="SMART" id="SM00062">
    <property type="entry name" value="PBPb"/>
    <property type="match status" value="1"/>
</dbReference>
<dbReference type="Pfam" id="PF00497">
    <property type="entry name" value="SBP_bac_3"/>
    <property type="match status" value="1"/>
</dbReference>
<dbReference type="EC" id="4.2.1.51" evidence="7"/>
<evidence type="ECO:0000259" key="6">
    <source>
        <dbReference type="SMART" id="SM00062"/>
    </source>
</evidence>
<protein>
    <submittedName>
        <fullName evidence="7">Cyclohexadienyl dehydratase</fullName>
        <ecNumber evidence="7">4.2.1.51</ecNumber>
        <ecNumber evidence="7">4.2.1.91</ecNumber>
    </submittedName>
</protein>
<dbReference type="PANTHER" id="PTHR35936">
    <property type="entry name" value="MEMBRANE-BOUND LYTIC MUREIN TRANSGLYCOSYLASE F"/>
    <property type="match status" value="1"/>
</dbReference>
<dbReference type="PANTHER" id="PTHR35936:SF19">
    <property type="entry name" value="AMINO-ACID-BINDING PROTEIN YXEM-RELATED"/>
    <property type="match status" value="1"/>
</dbReference>
<accession>S9S603</accession>
<keyword evidence="8" id="KW-1185">Reference proteome</keyword>
<evidence type="ECO:0000256" key="2">
    <source>
        <dbReference type="ARBA" id="ARBA00010333"/>
    </source>
</evidence>
<evidence type="ECO:0000256" key="1">
    <source>
        <dbReference type="ARBA" id="ARBA00004196"/>
    </source>
</evidence>
<keyword evidence="5" id="KW-1133">Transmembrane helix</keyword>
<name>S9S603_9RHOB</name>
<dbReference type="STRING" id="1123360.thalar_00185"/>
<dbReference type="InterPro" id="IPR001638">
    <property type="entry name" value="Solute-binding_3/MltF_N"/>
</dbReference>
<feature type="domain" description="Solute-binding protein family 3/N-terminal" evidence="6">
    <location>
        <begin position="66"/>
        <end position="287"/>
    </location>
</feature>
<comment type="caution">
    <text evidence="7">The sequence shown here is derived from an EMBL/GenBank/DDBJ whole genome shotgun (WGS) entry which is preliminary data.</text>
</comment>